<dbReference type="Pfam" id="PF01243">
    <property type="entry name" value="PNPOx_N"/>
    <property type="match status" value="1"/>
</dbReference>
<dbReference type="PANTHER" id="PTHR39336">
    <property type="entry name" value="PYRIDOXAMINE PHOSPHATE OXIDASE FAMILY PROTEIN (AFU_ORTHOLOGUE AFUA_6G11440)"/>
    <property type="match status" value="1"/>
</dbReference>
<organism evidence="2">
    <name type="scientific">Paenibacillus ihbetae</name>
    <dbReference type="NCBI Taxonomy" id="1870820"/>
    <lineage>
        <taxon>Bacteria</taxon>
        <taxon>Bacillati</taxon>
        <taxon>Bacillota</taxon>
        <taxon>Bacilli</taxon>
        <taxon>Bacillales</taxon>
        <taxon>Paenibacillaceae</taxon>
        <taxon>Paenibacillus</taxon>
    </lineage>
</organism>
<sequence>MGKQFPSMLPEHVAFIGKQHLFFVGTAASSPDGHVNLSPKGYDTFRILSENQVAYLDLTGSGNETSAHIEENGRITVMFCAFEGPPNILRLYGTGTVVLPGDEQWEELYSRFEPIAGARQIIVVDVHKVQTSCGYAVPFMTYEKERDTLQRWAEHKGEEGLVSYWQEKNMHTIDGLPTPLGRKIGK</sequence>
<gene>
    <name evidence="2" type="ORF">BBD41_02105</name>
</gene>
<feature type="domain" description="Pyridoxamine 5'-phosphate oxidase N-terminal" evidence="1">
    <location>
        <begin position="9"/>
        <end position="133"/>
    </location>
</feature>
<dbReference type="InterPro" id="IPR012349">
    <property type="entry name" value="Split_barrel_FMN-bd"/>
</dbReference>
<reference evidence="2" key="1">
    <citation type="submission" date="2016-08" db="EMBL/GenBank/DDBJ databases">
        <title>Complete Genome Seqeunce of Paenibacillus sp. nov. IHBB 9852 from high altitute lake of Indian trans-Himalayas.</title>
        <authorList>
            <person name="Kiran S."/>
            <person name="Swarnkar M.K."/>
            <person name="Rana A."/>
            <person name="Tewari R."/>
            <person name="Gulati A."/>
        </authorList>
    </citation>
    <scope>NUCLEOTIDE SEQUENCE [LARGE SCALE GENOMIC DNA]</scope>
    <source>
        <strain evidence="2">IHBB 9852</strain>
    </source>
</reference>
<dbReference type="PANTHER" id="PTHR39336:SF1">
    <property type="entry name" value="PYRIDOXAMINE PHOSPHATE OXIDASE FAMILY PROTEIN (AFU_ORTHOLOGUE AFUA_6G11440)"/>
    <property type="match status" value="1"/>
</dbReference>
<evidence type="ECO:0000259" key="1">
    <source>
        <dbReference type="Pfam" id="PF01243"/>
    </source>
</evidence>
<proteinExistence type="predicted"/>
<dbReference type="RefSeq" id="WP_099476551.1">
    <property type="nucleotide sequence ID" value="NZ_CP016809.1"/>
</dbReference>
<dbReference type="Gene3D" id="2.30.110.10">
    <property type="entry name" value="Electron Transport, Fmn-binding Protein, Chain A"/>
    <property type="match status" value="1"/>
</dbReference>
<name>A0A1B2DUU8_9BACL</name>
<dbReference type="InterPro" id="IPR011576">
    <property type="entry name" value="Pyridox_Oxase_N"/>
</dbReference>
<dbReference type="AlphaFoldDB" id="A0A1B2DUU8"/>
<dbReference type="SUPFAM" id="SSF50475">
    <property type="entry name" value="FMN-binding split barrel"/>
    <property type="match status" value="1"/>
</dbReference>
<dbReference type="EMBL" id="CP016809">
    <property type="protein sequence ID" value="ANY71467.1"/>
    <property type="molecule type" value="Genomic_DNA"/>
</dbReference>
<protein>
    <submittedName>
        <fullName evidence="2">Pyridoxamine 5'-phosphate oxidase</fullName>
    </submittedName>
</protein>
<dbReference type="KEGG" id="pib:BBD41_02105"/>
<evidence type="ECO:0000313" key="2">
    <source>
        <dbReference type="EMBL" id="ANY71467.1"/>
    </source>
</evidence>
<accession>A0A1B2DUU8</accession>